<sequence length="211" mass="24547">MEADRGNLERFREDIARLDDDIIETSEYMEETERELNRLTEDYNVVEMELQTVAESVSEERARLGDLEELTKAQEEGSGLRSREVRELTVEHDQRSIGDADNVKDERGLHAAVSHLKTLVGVIEAAFVQWKWDIKQLISQSASELETVKQEYNVLCGKLRERQRMESRADRKQRRDWEEWEKALIVEEADLGNDGVDDGDYETILRCWASN</sequence>
<organism evidence="3 4">
    <name type="scientific">Parelaphostrongylus tenuis</name>
    <name type="common">Meningeal worm</name>
    <dbReference type="NCBI Taxonomy" id="148309"/>
    <lineage>
        <taxon>Eukaryota</taxon>
        <taxon>Metazoa</taxon>
        <taxon>Ecdysozoa</taxon>
        <taxon>Nematoda</taxon>
        <taxon>Chromadorea</taxon>
        <taxon>Rhabditida</taxon>
        <taxon>Rhabditina</taxon>
        <taxon>Rhabditomorpha</taxon>
        <taxon>Strongyloidea</taxon>
        <taxon>Metastrongylidae</taxon>
        <taxon>Parelaphostrongylus</taxon>
    </lineage>
</organism>
<gene>
    <name evidence="3" type="ORF">KIN20_016353</name>
</gene>
<name>A0AAD5QPP9_PARTN</name>
<protein>
    <submittedName>
        <fullName evidence="3">Uncharacterized protein</fullName>
    </submittedName>
</protein>
<evidence type="ECO:0000313" key="3">
    <source>
        <dbReference type="EMBL" id="KAJ1358047.1"/>
    </source>
</evidence>
<feature type="region of interest" description="Disordered" evidence="2">
    <location>
        <begin position="67"/>
        <end position="93"/>
    </location>
</feature>
<reference evidence="3" key="1">
    <citation type="submission" date="2021-06" db="EMBL/GenBank/DDBJ databases">
        <title>Parelaphostrongylus tenuis whole genome reference sequence.</title>
        <authorList>
            <person name="Garwood T.J."/>
            <person name="Larsen P.A."/>
            <person name="Fountain-Jones N.M."/>
            <person name="Garbe J.R."/>
            <person name="Macchietto M.G."/>
            <person name="Kania S.A."/>
            <person name="Gerhold R.W."/>
            <person name="Richards J.E."/>
            <person name="Wolf T.M."/>
        </authorList>
    </citation>
    <scope>NUCLEOTIDE SEQUENCE</scope>
    <source>
        <strain evidence="3">MNPRO001-30</strain>
        <tissue evidence="3">Meninges</tissue>
    </source>
</reference>
<evidence type="ECO:0000256" key="1">
    <source>
        <dbReference type="SAM" id="Coils"/>
    </source>
</evidence>
<dbReference type="EMBL" id="JAHQIW010003287">
    <property type="protein sequence ID" value="KAJ1358047.1"/>
    <property type="molecule type" value="Genomic_DNA"/>
</dbReference>
<proteinExistence type="predicted"/>
<evidence type="ECO:0000256" key="2">
    <source>
        <dbReference type="SAM" id="MobiDB-lite"/>
    </source>
</evidence>
<dbReference type="Proteomes" id="UP001196413">
    <property type="component" value="Unassembled WGS sequence"/>
</dbReference>
<keyword evidence="1" id="KW-0175">Coiled coil</keyword>
<evidence type="ECO:0000313" key="4">
    <source>
        <dbReference type="Proteomes" id="UP001196413"/>
    </source>
</evidence>
<dbReference type="AlphaFoldDB" id="A0AAD5QPP9"/>
<accession>A0AAD5QPP9</accession>
<keyword evidence="4" id="KW-1185">Reference proteome</keyword>
<feature type="coiled-coil region" evidence="1">
    <location>
        <begin position="1"/>
        <end position="49"/>
    </location>
</feature>
<comment type="caution">
    <text evidence="3">The sequence shown here is derived from an EMBL/GenBank/DDBJ whole genome shotgun (WGS) entry which is preliminary data.</text>
</comment>
<feature type="compositionally biased region" description="Basic and acidic residues" evidence="2">
    <location>
        <begin position="81"/>
        <end position="93"/>
    </location>
</feature>